<proteinExistence type="predicted"/>
<comment type="caution">
    <text evidence="3">The sequence shown here is derived from an EMBL/GenBank/DDBJ whole genome shotgun (WGS) entry which is preliminary data.</text>
</comment>
<sequence>MKALKRVGSVAFAVMLCIALLVGCSSNSSTGTGSNTAGSAAKNEKNDSGSKERVTLKVEVFDRGNSPEGMTVTNNLMTKYVQENFGDPNNIDVEFVAVPRSEEINNLNVLMAAGTAPDIIFTYNEGAVYSWAQQGGLMDLGPAIEEHGPQLKEYLADSLQYGIFDGMQYAVVARRVNLQKYSSLIRKDWLDALSLPIPTTTEETYEALKAFKQNNMGGERTIPFGFALAPDSYEPVIWSFIKEQSDEARYLRSVTIGSREYPILMDGHKDALQFLNKLYNEGLLDPDFALDKDKKKKDEHFVNGYTGLYSFDSGQAFGNGESSAVMTLESNVSGAEVAPVLPWTDFEGKNRQPAYNPSGMYIMVPSFSKRTAEAIKYLNWMAQDEVIQYMAFGEEGVHHNLVDGYPVRNSSEEDQKLLYNTGDMLIITNGIDFGSAENNNEYMALSVVEKHRELAIQSRSFADKDAVQQPISFDKPLDSEAKYSVVMLEKYEELLVKSIMSKPEEFDKVYEVTLKDFMDTAGTEVFEERKVAYEAMQQ</sequence>
<name>A0A920CXY8_9BACL</name>
<protein>
    <recommendedName>
        <fullName evidence="5">ABC transporter substrate-binding protein</fullName>
    </recommendedName>
</protein>
<dbReference type="PANTHER" id="PTHR43649">
    <property type="entry name" value="ARABINOSE-BINDING PROTEIN-RELATED"/>
    <property type="match status" value="1"/>
</dbReference>
<evidence type="ECO:0000313" key="3">
    <source>
        <dbReference type="EMBL" id="GIP16820.1"/>
    </source>
</evidence>
<feature type="compositionally biased region" description="Basic and acidic residues" evidence="1">
    <location>
        <begin position="42"/>
        <end position="52"/>
    </location>
</feature>
<evidence type="ECO:0000256" key="2">
    <source>
        <dbReference type="SAM" id="SignalP"/>
    </source>
</evidence>
<organism evidence="3 4">
    <name type="scientific">Paenibacillus montaniterrae</name>
    <dbReference type="NCBI Taxonomy" id="429341"/>
    <lineage>
        <taxon>Bacteria</taxon>
        <taxon>Bacillati</taxon>
        <taxon>Bacillota</taxon>
        <taxon>Bacilli</taxon>
        <taxon>Bacillales</taxon>
        <taxon>Paenibacillaceae</taxon>
        <taxon>Paenibacillus</taxon>
    </lineage>
</organism>
<evidence type="ECO:0000256" key="1">
    <source>
        <dbReference type="SAM" id="MobiDB-lite"/>
    </source>
</evidence>
<feature type="region of interest" description="Disordered" evidence="1">
    <location>
        <begin position="28"/>
        <end position="52"/>
    </location>
</feature>
<feature type="chain" id="PRO_5038034002" description="ABC transporter substrate-binding protein" evidence="2">
    <location>
        <begin position="29"/>
        <end position="538"/>
    </location>
</feature>
<keyword evidence="4" id="KW-1185">Reference proteome</keyword>
<evidence type="ECO:0000313" key="4">
    <source>
        <dbReference type="Proteomes" id="UP000683139"/>
    </source>
</evidence>
<reference evidence="3" key="1">
    <citation type="submission" date="2021-03" db="EMBL/GenBank/DDBJ databases">
        <title>Antimicrobial resistance genes in bacteria isolated from Japanese honey, and their potential for conferring macrolide and lincosamide resistance in the American foulbrood pathogen Paenibacillus larvae.</title>
        <authorList>
            <person name="Okamoto M."/>
            <person name="Kumagai M."/>
            <person name="Kanamori H."/>
            <person name="Takamatsu D."/>
        </authorList>
    </citation>
    <scope>NUCLEOTIDE SEQUENCE</scope>
    <source>
        <strain evidence="3">J40TS1</strain>
    </source>
</reference>
<evidence type="ECO:0008006" key="5">
    <source>
        <dbReference type="Google" id="ProtNLM"/>
    </source>
</evidence>
<dbReference type="Gene3D" id="3.40.190.10">
    <property type="entry name" value="Periplasmic binding protein-like II"/>
    <property type="match status" value="2"/>
</dbReference>
<dbReference type="EMBL" id="BOSE01000004">
    <property type="protein sequence ID" value="GIP16820.1"/>
    <property type="molecule type" value="Genomic_DNA"/>
</dbReference>
<dbReference type="InterPro" id="IPR050490">
    <property type="entry name" value="Bact_solute-bd_prot1"/>
</dbReference>
<feature type="compositionally biased region" description="Low complexity" evidence="1">
    <location>
        <begin position="28"/>
        <end position="41"/>
    </location>
</feature>
<feature type="signal peptide" evidence="2">
    <location>
        <begin position="1"/>
        <end position="28"/>
    </location>
</feature>
<gene>
    <name evidence="3" type="ORF">J40TS1_24620</name>
</gene>
<dbReference type="RefSeq" id="WP_213515444.1">
    <property type="nucleotide sequence ID" value="NZ_BOSE01000004.1"/>
</dbReference>
<keyword evidence="2" id="KW-0732">Signal</keyword>
<dbReference type="Pfam" id="PF13416">
    <property type="entry name" value="SBP_bac_8"/>
    <property type="match status" value="1"/>
</dbReference>
<dbReference type="SUPFAM" id="SSF53850">
    <property type="entry name" value="Periplasmic binding protein-like II"/>
    <property type="match status" value="1"/>
</dbReference>
<dbReference type="PROSITE" id="PS51257">
    <property type="entry name" value="PROKAR_LIPOPROTEIN"/>
    <property type="match status" value="1"/>
</dbReference>
<dbReference type="Proteomes" id="UP000683139">
    <property type="component" value="Unassembled WGS sequence"/>
</dbReference>
<dbReference type="InterPro" id="IPR006059">
    <property type="entry name" value="SBP"/>
</dbReference>
<dbReference type="AlphaFoldDB" id="A0A920CXY8"/>
<accession>A0A920CXY8</accession>